<dbReference type="SUPFAM" id="SSF56801">
    <property type="entry name" value="Acetyl-CoA synthetase-like"/>
    <property type="match status" value="1"/>
</dbReference>
<evidence type="ECO:0000256" key="3">
    <source>
        <dbReference type="ARBA" id="ARBA00022741"/>
    </source>
</evidence>
<evidence type="ECO:0000313" key="6">
    <source>
        <dbReference type="Proteomes" id="UP001151529"/>
    </source>
</evidence>
<dbReference type="PANTHER" id="PTHR43859:SF7">
    <property type="entry name" value="ACETATE_BUTYRATE--COA LIGASE AAE7, PEROXISOMAL"/>
    <property type="match status" value="1"/>
</dbReference>
<dbReference type="AlphaFoldDB" id="A0A9Q0QCN4"/>
<protein>
    <submittedName>
        <fullName evidence="5">ACYL-ACTIVATING ENZYME</fullName>
    </submittedName>
</protein>
<comment type="caution">
    <text evidence="5">The sequence shown here is derived from an EMBL/GenBank/DDBJ whole genome shotgun (WGS) entry which is preliminary data.</text>
</comment>
<keyword evidence="3" id="KW-0547">Nucleotide-binding</keyword>
<dbReference type="GO" id="GO:0016874">
    <property type="term" value="F:ligase activity"/>
    <property type="evidence" value="ECO:0007669"/>
    <property type="project" value="UniProtKB-KW"/>
</dbReference>
<evidence type="ECO:0000256" key="2">
    <source>
        <dbReference type="ARBA" id="ARBA00022598"/>
    </source>
</evidence>
<dbReference type="GO" id="GO:0005524">
    <property type="term" value="F:ATP binding"/>
    <property type="evidence" value="ECO:0007669"/>
    <property type="project" value="UniProtKB-KW"/>
</dbReference>
<evidence type="ECO:0000256" key="4">
    <source>
        <dbReference type="ARBA" id="ARBA00022840"/>
    </source>
</evidence>
<name>A0A9Q0QCN4_SALVM</name>
<dbReference type="PANTHER" id="PTHR43859">
    <property type="entry name" value="ACYL-ACTIVATING ENZYME"/>
    <property type="match status" value="1"/>
</dbReference>
<proteinExistence type="inferred from homology"/>
<organism evidence="5 6">
    <name type="scientific">Salix viminalis</name>
    <name type="common">Common osier</name>
    <name type="synonym">Basket willow</name>
    <dbReference type="NCBI Taxonomy" id="40686"/>
    <lineage>
        <taxon>Eukaryota</taxon>
        <taxon>Viridiplantae</taxon>
        <taxon>Streptophyta</taxon>
        <taxon>Embryophyta</taxon>
        <taxon>Tracheophyta</taxon>
        <taxon>Spermatophyta</taxon>
        <taxon>Magnoliopsida</taxon>
        <taxon>eudicotyledons</taxon>
        <taxon>Gunneridae</taxon>
        <taxon>Pentapetalae</taxon>
        <taxon>rosids</taxon>
        <taxon>fabids</taxon>
        <taxon>Malpighiales</taxon>
        <taxon>Salicaceae</taxon>
        <taxon>Saliceae</taxon>
        <taxon>Salix</taxon>
    </lineage>
</organism>
<comment type="similarity">
    <text evidence="1">Belongs to the ATP-dependent AMP-binding enzyme family.</text>
</comment>
<evidence type="ECO:0000313" key="5">
    <source>
        <dbReference type="EMBL" id="KAJ6704021.1"/>
    </source>
</evidence>
<dbReference type="Proteomes" id="UP001151529">
    <property type="component" value="Chromosome 3"/>
</dbReference>
<sequence>MGKTRDIDDLPKNPANYTSLTPLWFLERAATVHPTRTSLVHEPVQYTWQDTYQRCRRFASALSNRSICEPPANHNHLTHPFSFSLSLAWNSRTQLAAHLSREGFHISNNIRCNQQIVLAGLDNFIGSCT</sequence>
<keyword evidence="2" id="KW-0436">Ligase</keyword>
<keyword evidence="6" id="KW-1185">Reference proteome</keyword>
<evidence type="ECO:0000256" key="1">
    <source>
        <dbReference type="ARBA" id="ARBA00006432"/>
    </source>
</evidence>
<reference evidence="5" key="1">
    <citation type="submission" date="2022-11" db="EMBL/GenBank/DDBJ databases">
        <authorList>
            <person name="Hyden B.L."/>
            <person name="Feng K."/>
            <person name="Yates T."/>
            <person name="Jawdy S."/>
            <person name="Smart L.B."/>
            <person name="Muchero W."/>
        </authorList>
    </citation>
    <scope>NUCLEOTIDE SEQUENCE</scope>
    <source>
        <tissue evidence="5">Shoot tip</tissue>
    </source>
</reference>
<gene>
    <name evidence="5" type="ORF">OIU85_029902</name>
</gene>
<accession>A0A9Q0QCN4</accession>
<reference evidence="5" key="2">
    <citation type="journal article" date="2023" name="Int. J. Mol. Sci.">
        <title>De Novo Assembly and Annotation of 11 Diverse Shrub Willow (Salix) Genomes Reveals Novel Gene Organization in Sex-Linked Regions.</title>
        <authorList>
            <person name="Hyden B."/>
            <person name="Feng K."/>
            <person name="Yates T.B."/>
            <person name="Jawdy S."/>
            <person name="Cereghino C."/>
            <person name="Smart L.B."/>
            <person name="Muchero W."/>
        </authorList>
    </citation>
    <scope>NUCLEOTIDE SEQUENCE [LARGE SCALE GENOMIC DNA]</scope>
    <source>
        <tissue evidence="5">Shoot tip</tissue>
    </source>
</reference>
<dbReference type="OrthoDB" id="10253115at2759"/>
<keyword evidence="4" id="KW-0067">ATP-binding</keyword>
<dbReference type="EMBL" id="JAPFFL010000009">
    <property type="protein sequence ID" value="KAJ6704021.1"/>
    <property type="molecule type" value="Genomic_DNA"/>
</dbReference>